<name>A0A809S475_9PROT</name>
<keyword evidence="3" id="KW-1185">Reference proteome</keyword>
<accession>A0A809S475</accession>
<evidence type="ECO:0000313" key="3">
    <source>
        <dbReference type="Proteomes" id="UP000463939"/>
    </source>
</evidence>
<feature type="domain" description="YchJ-like middle NTF2-like" evidence="1">
    <location>
        <begin position="30"/>
        <end position="121"/>
    </location>
</feature>
<evidence type="ECO:0000313" key="2">
    <source>
        <dbReference type="EMBL" id="BBP01698.1"/>
    </source>
</evidence>
<dbReference type="InterPro" id="IPR032710">
    <property type="entry name" value="NTF2-like_dom_sf"/>
</dbReference>
<dbReference type="Gene3D" id="3.10.450.50">
    <property type="match status" value="1"/>
</dbReference>
<reference evidence="3" key="1">
    <citation type="submission" date="2019-11" db="EMBL/GenBank/DDBJ databases">
        <title>Isolation and characterization of a novel species in the genus Sulfuriferula.</title>
        <authorList>
            <person name="Mochizuki J."/>
            <person name="Kojima H."/>
            <person name="Fukui M."/>
        </authorList>
    </citation>
    <scope>NUCLEOTIDE SEQUENCE [LARGE SCALE GENOMIC DNA]</scope>
    <source>
        <strain evidence="3">SGTM</strain>
    </source>
</reference>
<dbReference type="KEGG" id="sniv:SFSGTM_24060"/>
<proteinExistence type="predicted"/>
<sequence length="124" mass="14388">MSKQALCPCGSGVYLVDCCGCYIAGMAAQTAEQLMRSRYTAYAIKNEAYLLATWHLRTRPRFLDEDEAKWLGLKIVKHQQQDDTHAVVEFIARYKISGRAYRLHEISQFVFEEGRWFYLDGVLR</sequence>
<gene>
    <name evidence="2" type="ORF">SFSGTM_24060</name>
</gene>
<dbReference type="RefSeq" id="WP_162085429.1">
    <property type="nucleotide sequence ID" value="NZ_AP021881.1"/>
</dbReference>
<dbReference type="EMBL" id="AP021881">
    <property type="protein sequence ID" value="BBP01698.1"/>
    <property type="molecule type" value="Genomic_DNA"/>
</dbReference>
<protein>
    <submittedName>
        <fullName evidence="2">UPF0225 protein</fullName>
    </submittedName>
</protein>
<dbReference type="SUPFAM" id="SSF54427">
    <property type="entry name" value="NTF2-like"/>
    <property type="match status" value="1"/>
</dbReference>
<organism evidence="2 3">
    <name type="scientific">Sulfuriferula nivalis</name>
    <dbReference type="NCBI Taxonomy" id="2675298"/>
    <lineage>
        <taxon>Bacteria</taxon>
        <taxon>Pseudomonadati</taxon>
        <taxon>Pseudomonadota</taxon>
        <taxon>Betaproteobacteria</taxon>
        <taxon>Nitrosomonadales</taxon>
        <taxon>Sulfuricellaceae</taxon>
        <taxon>Sulfuriferula</taxon>
    </lineage>
</organism>
<dbReference type="Pfam" id="PF17775">
    <property type="entry name" value="YchJ_M-like"/>
    <property type="match status" value="1"/>
</dbReference>
<evidence type="ECO:0000259" key="1">
    <source>
        <dbReference type="Pfam" id="PF17775"/>
    </source>
</evidence>
<dbReference type="InterPro" id="IPR048469">
    <property type="entry name" value="YchJ-like_M"/>
</dbReference>
<dbReference type="AlphaFoldDB" id="A0A809S475"/>
<dbReference type="Proteomes" id="UP000463939">
    <property type="component" value="Chromosome"/>
</dbReference>